<dbReference type="Gene3D" id="2.40.40.10">
    <property type="entry name" value="RlpA-like domain"/>
    <property type="match status" value="1"/>
</dbReference>
<dbReference type="InterPro" id="IPR036908">
    <property type="entry name" value="RlpA-like_sf"/>
</dbReference>
<dbReference type="SUPFAM" id="SSF50685">
    <property type="entry name" value="Barwin-like endoglucanases"/>
    <property type="match status" value="1"/>
</dbReference>
<accession>A0ABT9ZWQ4</accession>
<dbReference type="EMBL" id="JAUSUG010000012">
    <property type="protein sequence ID" value="MDQ0255660.1"/>
    <property type="molecule type" value="Genomic_DNA"/>
</dbReference>
<evidence type="ECO:0000313" key="1">
    <source>
        <dbReference type="EMBL" id="MDQ0255660.1"/>
    </source>
</evidence>
<evidence type="ECO:0000313" key="2">
    <source>
        <dbReference type="Proteomes" id="UP001230005"/>
    </source>
</evidence>
<name>A0ABT9ZWQ4_9BACI</name>
<proteinExistence type="predicted"/>
<gene>
    <name evidence="1" type="ORF">J2S74_003042</name>
</gene>
<sequence length="233" mass="26739">MYPYYPYPYAQHHMQLGHHPYSYQPYPLNPYIQHPSHFGYDQHYFGEPFDMQRQQQPVRGQASWTEGGQVTQCGIPWSANRYMTAAVGENTPFRCGQTLRVINVSSPEAKEITVTIVDVVPGYPPNKLNLHRRAFEALGADPDLGVINVEFFPTTEEEEGVWGRYLVGITQSAYPGHQITDYRFVEKNEVSADQTRETYEFNLQGPQGEITVQSNVLYNPRTNRVISFDVKEV</sequence>
<comment type="caution">
    <text evidence="1">The sequence shown here is derived from an EMBL/GenBank/DDBJ whole genome shotgun (WGS) entry which is preliminary data.</text>
</comment>
<protein>
    <submittedName>
        <fullName evidence="1">Rare lipoprotein A</fullName>
    </submittedName>
</protein>
<keyword evidence="1" id="KW-0449">Lipoprotein</keyword>
<dbReference type="CDD" id="cd22191">
    <property type="entry name" value="DPBB_RlpA_EXP_N-like"/>
    <property type="match status" value="1"/>
</dbReference>
<organism evidence="1 2">
    <name type="scientific">Evansella vedderi</name>
    <dbReference type="NCBI Taxonomy" id="38282"/>
    <lineage>
        <taxon>Bacteria</taxon>
        <taxon>Bacillati</taxon>
        <taxon>Bacillota</taxon>
        <taxon>Bacilli</taxon>
        <taxon>Bacillales</taxon>
        <taxon>Bacillaceae</taxon>
        <taxon>Evansella</taxon>
    </lineage>
</organism>
<dbReference type="Gene3D" id="3.10.450.390">
    <property type="entry name" value="Protein of unknown function DUF3889"/>
    <property type="match status" value="1"/>
</dbReference>
<dbReference type="Proteomes" id="UP001230005">
    <property type="component" value="Unassembled WGS sequence"/>
</dbReference>
<dbReference type="Pfam" id="PF13028">
    <property type="entry name" value="DUF3889"/>
    <property type="match status" value="1"/>
</dbReference>
<dbReference type="RefSeq" id="WP_307326711.1">
    <property type="nucleotide sequence ID" value="NZ_JAUSUG010000012.1"/>
</dbReference>
<dbReference type="InterPro" id="IPR024987">
    <property type="entry name" value="DUF3889"/>
</dbReference>
<keyword evidence="2" id="KW-1185">Reference proteome</keyword>
<reference evidence="1 2" key="1">
    <citation type="submission" date="2023-07" db="EMBL/GenBank/DDBJ databases">
        <title>Genomic Encyclopedia of Type Strains, Phase IV (KMG-IV): sequencing the most valuable type-strain genomes for metagenomic binning, comparative biology and taxonomic classification.</title>
        <authorList>
            <person name="Goeker M."/>
        </authorList>
    </citation>
    <scope>NUCLEOTIDE SEQUENCE [LARGE SCALE GENOMIC DNA]</scope>
    <source>
        <strain evidence="1 2">DSM 9768</strain>
    </source>
</reference>